<dbReference type="Pfam" id="PF00391">
    <property type="entry name" value="PEP-utilizers"/>
    <property type="match status" value="1"/>
</dbReference>
<gene>
    <name evidence="10" type="ORF">CHM34_01150</name>
</gene>
<evidence type="ECO:0000256" key="7">
    <source>
        <dbReference type="ARBA" id="ARBA00076136"/>
    </source>
</evidence>
<dbReference type="SUPFAM" id="SSF56059">
    <property type="entry name" value="Glutathione synthetase ATP-binding domain-like"/>
    <property type="match status" value="1"/>
</dbReference>
<organism evidence="10 11">
    <name type="scientific">Paludifilum halophilum</name>
    <dbReference type="NCBI Taxonomy" id="1642702"/>
    <lineage>
        <taxon>Bacteria</taxon>
        <taxon>Bacillati</taxon>
        <taxon>Bacillota</taxon>
        <taxon>Bacilli</taxon>
        <taxon>Bacillales</taxon>
        <taxon>Thermoactinomycetaceae</taxon>
        <taxon>Paludifilum</taxon>
    </lineage>
</organism>
<dbReference type="EMBL" id="NOWF01000001">
    <property type="protein sequence ID" value="OYD09961.1"/>
    <property type="molecule type" value="Genomic_DNA"/>
</dbReference>
<evidence type="ECO:0000256" key="6">
    <source>
        <dbReference type="ARBA" id="ARBA00074400"/>
    </source>
</evidence>
<dbReference type="NCBIfam" id="NF041857">
    <property type="entry name" value="RIF_Ptrans_rph"/>
    <property type="match status" value="1"/>
</dbReference>
<dbReference type="GO" id="GO:0016301">
    <property type="term" value="F:kinase activity"/>
    <property type="evidence" value="ECO:0007669"/>
    <property type="project" value="InterPro"/>
</dbReference>
<reference evidence="10 11" key="1">
    <citation type="submission" date="2017-07" db="EMBL/GenBank/DDBJ databases">
        <title>The genome sequence of Paludifilum halophilum highlights mechanisms for microbial adaptation to high salt environemnts.</title>
        <authorList>
            <person name="Belbahri L."/>
        </authorList>
    </citation>
    <scope>NUCLEOTIDE SEQUENCE [LARGE SCALE GENOMIC DNA]</scope>
    <source>
        <strain evidence="10 11">DSM 102817</strain>
    </source>
</reference>
<dbReference type="FunFam" id="3.50.30.10:FF:000007">
    <property type="entry name" value="Phosphoenolpyruvate synthase"/>
    <property type="match status" value="1"/>
</dbReference>
<keyword evidence="2" id="KW-0067">ATP-binding</keyword>
<dbReference type="AlphaFoldDB" id="A0A235BCE2"/>
<dbReference type="Pfam" id="PF01326">
    <property type="entry name" value="PPDK_N"/>
    <property type="match status" value="1"/>
</dbReference>
<keyword evidence="11" id="KW-1185">Reference proteome</keyword>
<dbReference type="InterPro" id="IPR008279">
    <property type="entry name" value="PEP-util_enz_mobile_dom"/>
</dbReference>
<comment type="caution">
    <text evidence="10">The sequence shown here is derived from an EMBL/GenBank/DDBJ whole genome shotgun (WGS) entry which is preliminary data.</text>
</comment>
<dbReference type="EC" id="2.7.9.6" evidence="5"/>
<dbReference type="FunFam" id="3.30.1490.20:FF:000010">
    <property type="entry name" value="Phosphoenolpyruvate synthase"/>
    <property type="match status" value="1"/>
</dbReference>
<protein>
    <recommendedName>
        <fullName evidence="6">Rifampicin phosphotransferase</fullName>
        <ecNumber evidence="5">2.7.9.6</ecNumber>
    </recommendedName>
    <alternativeName>
        <fullName evidence="7">Rifampin phosphotransferase</fullName>
    </alternativeName>
</protein>
<dbReference type="NCBIfam" id="NF004879">
    <property type="entry name" value="PRK06241.1-4"/>
    <property type="match status" value="1"/>
</dbReference>
<evidence type="ECO:0000256" key="5">
    <source>
        <dbReference type="ARBA" id="ARBA00066332"/>
    </source>
</evidence>
<dbReference type="InterPro" id="IPR051549">
    <property type="entry name" value="PEP_Utilizing_Enz"/>
</dbReference>
<dbReference type="OrthoDB" id="9765468at2"/>
<dbReference type="Gene3D" id="3.30.470.20">
    <property type="entry name" value="ATP-grasp fold, B domain"/>
    <property type="match status" value="1"/>
</dbReference>
<dbReference type="InterPro" id="IPR002192">
    <property type="entry name" value="PPDK_AMP/ATP-bd"/>
</dbReference>
<dbReference type="RefSeq" id="WP_094263061.1">
    <property type="nucleotide sequence ID" value="NZ_NOWF01000001.1"/>
</dbReference>
<evidence type="ECO:0000256" key="2">
    <source>
        <dbReference type="ARBA" id="ARBA00022840"/>
    </source>
</evidence>
<keyword evidence="1" id="KW-0547">Nucleotide-binding</keyword>
<dbReference type="PANTHER" id="PTHR43615:SF1">
    <property type="entry name" value="PPDK_N DOMAIN-CONTAINING PROTEIN"/>
    <property type="match status" value="1"/>
</dbReference>
<feature type="domain" description="Pyruvate phosphate dikinase AMP/ATP-binding" evidence="9">
    <location>
        <begin position="18"/>
        <end position="315"/>
    </location>
</feature>
<name>A0A235BCE2_9BACL</name>
<comment type="similarity">
    <text evidence="4">Belongs to the rifampicin phosphotransferase family.</text>
</comment>
<dbReference type="InterPro" id="IPR013815">
    <property type="entry name" value="ATP_grasp_subdomain_1"/>
</dbReference>
<dbReference type="NCBIfam" id="NF004878">
    <property type="entry name" value="PRK06241.1-3"/>
    <property type="match status" value="1"/>
</dbReference>
<dbReference type="Gene3D" id="3.50.30.10">
    <property type="entry name" value="Phosphohistidine domain"/>
    <property type="match status" value="1"/>
</dbReference>
<evidence type="ECO:0000259" key="9">
    <source>
        <dbReference type="Pfam" id="PF01326"/>
    </source>
</evidence>
<proteinExistence type="inferred from homology"/>
<comment type="catalytic activity">
    <reaction evidence="3">
        <text>rifampicin + ATP + H2O = 21-phosphorifampicin + AMP + phosphate + 2 H(+)</text>
        <dbReference type="Rhea" id="RHEA:56304"/>
        <dbReference type="ChEBI" id="CHEBI:15377"/>
        <dbReference type="ChEBI" id="CHEBI:15378"/>
        <dbReference type="ChEBI" id="CHEBI:30616"/>
        <dbReference type="ChEBI" id="CHEBI:43474"/>
        <dbReference type="ChEBI" id="CHEBI:71365"/>
        <dbReference type="ChEBI" id="CHEBI:140195"/>
        <dbReference type="ChEBI" id="CHEBI:456215"/>
        <dbReference type="EC" id="2.7.9.6"/>
    </reaction>
    <physiologicalReaction direction="left-to-right" evidence="3">
        <dbReference type="Rhea" id="RHEA:56305"/>
    </physiologicalReaction>
</comment>
<evidence type="ECO:0000313" key="10">
    <source>
        <dbReference type="EMBL" id="OYD09961.1"/>
    </source>
</evidence>
<keyword evidence="10" id="KW-0670">Pyruvate</keyword>
<evidence type="ECO:0000313" key="11">
    <source>
        <dbReference type="Proteomes" id="UP000215459"/>
    </source>
</evidence>
<evidence type="ECO:0000256" key="4">
    <source>
        <dbReference type="ARBA" id="ARBA00061332"/>
    </source>
</evidence>
<evidence type="ECO:0000256" key="3">
    <source>
        <dbReference type="ARBA" id="ARBA00051922"/>
    </source>
</evidence>
<dbReference type="GO" id="GO:0005524">
    <property type="term" value="F:ATP binding"/>
    <property type="evidence" value="ECO:0007669"/>
    <property type="project" value="UniProtKB-KW"/>
</dbReference>
<dbReference type="SUPFAM" id="SSF52009">
    <property type="entry name" value="Phosphohistidine domain"/>
    <property type="match status" value="1"/>
</dbReference>
<dbReference type="PANTHER" id="PTHR43615">
    <property type="entry name" value="PHOSPHOENOLPYRUVATE SYNTHASE-RELATED"/>
    <property type="match status" value="1"/>
</dbReference>
<dbReference type="Gene3D" id="3.30.1490.20">
    <property type="entry name" value="ATP-grasp fold, A domain"/>
    <property type="match status" value="1"/>
</dbReference>
<evidence type="ECO:0000259" key="8">
    <source>
        <dbReference type="Pfam" id="PF00391"/>
    </source>
</evidence>
<sequence>MGSYVLDFQEIDQTKLMLVGGKGLHLGELSRIEGIRVPEGFCVTTEAFQRTLRHHERFQSLLNRLSMQNTENREQIYEISNDIRRVIEETAVPQDIEEEIIRHLSDIGKEHAYAIRSSATAEDLPHASFAGQQDTYLNITGREAILEHIRQCWASLFTDRAVIYRMQNGFDHRKVYLSVVVQRMVFPQISGILFTADPVTSNRKVLSIDASFGLGEALVSGMVSADNYKVREGTIVEKTVAPKKVAIEPLQAGGTEKREIEPDRQNEQTLTDGQILQLERMGRKIESYFECPQDIEWCLVDDTLFIVQSRPITTLYPIPEGNDGRNRVYMSFGHQQMMTDVILPLGMSFLRMISNDFPIHQAGGRLFIDISHDLASPIARKMALAMTGKNDPLMTNALRNLIQQKIFIKSLPRGKRVFTLTREGMSPWSMLLQSLKIYRENNPAVIQQIISQNDASLEELEDQIQAVSGDDLLAFIQADHQRFTKILYDPRGMGVVMVGMYAANWINRKMEKWLGEKNAADTLSQSVPNNVTSEMGLALLDVADAVRPYPEVWAYLEKEAEDETLFADLGRLEGGEAVSEALKAYLDKYGMRCPGEIDITKPRWSEQPTALIPMILSNIQNFEPGASRAKFEEGRRNAEEKERELLGRLKQLPGGSRKAKKTERMIRRLRHFIGFREYPKYLWIRRYFLYKQALMREASKLVQEGVLRKKEDTYYLSFEELREVIRTCRVDHRIIDERKEAYATHKKLTPPRLITSEGELLFGEYDNADLPEGALPGNPVSSGVIEGRARVVHKMEEADIEEGDILVTNSTDPSWTPLFVSIKGLVTEVGGLMTHGSVIAREYGLPAVVGVENATNRIKDGQRIRVNGTEGYVELL</sequence>
<evidence type="ECO:0000256" key="1">
    <source>
        <dbReference type="ARBA" id="ARBA00022741"/>
    </source>
</evidence>
<dbReference type="NCBIfam" id="NF004877">
    <property type="entry name" value="PRK06241.1-2"/>
    <property type="match status" value="1"/>
</dbReference>
<accession>A0A235BCE2</accession>
<dbReference type="Proteomes" id="UP000215459">
    <property type="component" value="Unassembled WGS sequence"/>
</dbReference>
<feature type="domain" description="PEP-utilising enzyme mobile" evidence="8">
    <location>
        <begin position="800"/>
        <end position="871"/>
    </location>
</feature>
<dbReference type="InterPro" id="IPR036637">
    <property type="entry name" value="Phosphohistidine_dom_sf"/>
</dbReference>